<dbReference type="SUPFAM" id="SSF81383">
    <property type="entry name" value="F-box domain"/>
    <property type="match status" value="1"/>
</dbReference>
<feature type="region of interest" description="Disordered" evidence="2">
    <location>
        <begin position="1"/>
        <end position="27"/>
    </location>
</feature>
<comment type="caution">
    <text evidence="4">The sequence shown here is derived from an EMBL/GenBank/DDBJ whole genome shotgun (WGS) entry which is preliminary data.</text>
</comment>
<keyword evidence="1" id="KW-0833">Ubl conjugation pathway</keyword>
<evidence type="ECO:0000256" key="1">
    <source>
        <dbReference type="ARBA" id="ARBA00022786"/>
    </source>
</evidence>
<dbReference type="InterPro" id="IPR032675">
    <property type="entry name" value="LRR_dom_sf"/>
</dbReference>
<dbReference type="GO" id="GO:0031146">
    <property type="term" value="P:SCF-dependent proteasomal ubiquitin-dependent protein catabolic process"/>
    <property type="evidence" value="ECO:0007669"/>
    <property type="project" value="TreeGrafter"/>
</dbReference>
<dbReference type="OrthoDB" id="550575at2759"/>
<sequence length="557" mass="62802">MEDEAGLLHVSRTKRCFPPPPDNTEQQPCKVRLMELDPDTGTETLPAIQTVHAATITSTASSVSLTPTVDKSNSSVSNFQPETTETYSEPLFSSLRSHHANNRCQERKALNSKDFYTPHCPNVHSQFEPNKSQPQQVEIPHRIWQCSPPQQESSPSLKSSTCKDKNSPNSACNHSDEDVLPSSRCQNILELPNSILLYIFQYLTISQRLCCVALVCTKWYELSKDPSLWRIICFQDLTHMCITDEILDKVTSYSNHVIHLDLSNIMGFTLNGISSLLKKCRHLIYLSLKGCCCLPDSAFRLISQHLPDLQQLCLDDCFAVTNETMIEIFINCSKLTHVSVSSHLNSKAVLTLASHCPGLKLLHISYCEAVDALAELFQKCKQLENINISNCPLTDQHLMHLSKLSNLKHIYLNSVNMSSKAAKEIAKNCTQLQTMSLCFNDCVDDDCIATVARYARNLKVLKCIRCSITDQGLTAIGQNCHNLQKLDVSFCNQISNEGVNFVSNKCSKLHFLGLFSCENVETDFLLELEKNYPHILFYCFNLEYNRLIKRASEQGYL</sequence>
<dbReference type="AlphaFoldDB" id="A0A812E7A2"/>
<reference evidence="4" key="1">
    <citation type="submission" date="2021-01" db="EMBL/GenBank/DDBJ databases">
        <authorList>
            <person name="Li R."/>
            <person name="Bekaert M."/>
        </authorList>
    </citation>
    <scope>NUCLEOTIDE SEQUENCE</scope>
    <source>
        <strain evidence="4">Farmed</strain>
    </source>
</reference>
<dbReference type="PANTHER" id="PTHR13318:SF190">
    <property type="entry name" value="PARTNER OF PAIRED, ISOFORM B"/>
    <property type="match status" value="1"/>
</dbReference>
<dbReference type="Proteomes" id="UP000597762">
    <property type="component" value="Unassembled WGS sequence"/>
</dbReference>
<evidence type="ECO:0000259" key="3">
    <source>
        <dbReference type="PROSITE" id="PS50181"/>
    </source>
</evidence>
<feature type="region of interest" description="Disordered" evidence="2">
    <location>
        <begin position="146"/>
        <end position="176"/>
    </location>
</feature>
<name>A0A812E7A2_ACAPH</name>
<dbReference type="InterPro" id="IPR006553">
    <property type="entry name" value="Leu-rich_rpt_Cys-con_subtyp"/>
</dbReference>
<evidence type="ECO:0000313" key="4">
    <source>
        <dbReference type="EMBL" id="CAE1317402.1"/>
    </source>
</evidence>
<dbReference type="InterPro" id="IPR036047">
    <property type="entry name" value="F-box-like_dom_sf"/>
</dbReference>
<feature type="domain" description="F-box" evidence="3">
    <location>
        <begin position="185"/>
        <end position="232"/>
    </location>
</feature>
<protein>
    <submittedName>
        <fullName evidence="4">FBXL17</fullName>
    </submittedName>
</protein>
<evidence type="ECO:0000256" key="2">
    <source>
        <dbReference type="SAM" id="MobiDB-lite"/>
    </source>
</evidence>
<dbReference type="Gene3D" id="3.80.10.10">
    <property type="entry name" value="Ribonuclease Inhibitor"/>
    <property type="match status" value="2"/>
</dbReference>
<keyword evidence="5" id="KW-1185">Reference proteome</keyword>
<dbReference type="EMBL" id="CAHIKZ030004932">
    <property type="protein sequence ID" value="CAE1317402.1"/>
    <property type="molecule type" value="Genomic_DNA"/>
</dbReference>
<dbReference type="PROSITE" id="PS50181">
    <property type="entry name" value="FBOX"/>
    <property type="match status" value="1"/>
</dbReference>
<accession>A0A812E7A2</accession>
<dbReference type="GO" id="GO:0019005">
    <property type="term" value="C:SCF ubiquitin ligase complex"/>
    <property type="evidence" value="ECO:0007669"/>
    <property type="project" value="TreeGrafter"/>
</dbReference>
<evidence type="ECO:0000313" key="5">
    <source>
        <dbReference type="Proteomes" id="UP000597762"/>
    </source>
</evidence>
<dbReference type="PANTHER" id="PTHR13318">
    <property type="entry name" value="PARTNER OF PAIRED, ISOFORM B-RELATED"/>
    <property type="match status" value="1"/>
</dbReference>
<dbReference type="SUPFAM" id="SSF52047">
    <property type="entry name" value="RNI-like"/>
    <property type="match status" value="1"/>
</dbReference>
<gene>
    <name evidence="4" type="ORF">SPHA_68001</name>
</gene>
<dbReference type="Pfam" id="PF25372">
    <property type="entry name" value="DUF7885"/>
    <property type="match status" value="1"/>
</dbReference>
<dbReference type="SMART" id="SM00367">
    <property type="entry name" value="LRR_CC"/>
    <property type="match status" value="8"/>
</dbReference>
<dbReference type="Pfam" id="PF12937">
    <property type="entry name" value="F-box-like"/>
    <property type="match status" value="1"/>
</dbReference>
<proteinExistence type="predicted"/>
<feature type="compositionally biased region" description="Low complexity" evidence="2">
    <location>
        <begin position="146"/>
        <end position="160"/>
    </location>
</feature>
<organism evidence="4 5">
    <name type="scientific">Acanthosepion pharaonis</name>
    <name type="common">Pharaoh cuttlefish</name>
    <name type="synonym">Sepia pharaonis</name>
    <dbReference type="NCBI Taxonomy" id="158019"/>
    <lineage>
        <taxon>Eukaryota</taxon>
        <taxon>Metazoa</taxon>
        <taxon>Spiralia</taxon>
        <taxon>Lophotrochozoa</taxon>
        <taxon>Mollusca</taxon>
        <taxon>Cephalopoda</taxon>
        <taxon>Coleoidea</taxon>
        <taxon>Decapodiformes</taxon>
        <taxon>Sepiida</taxon>
        <taxon>Sepiina</taxon>
        <taxon>Sepiidae</taxon>
        <taxon>Acanthosepion</taxon>
    </lineage>
</organism>
<dbReference type="InterPro" id="IPR057207">
    <property type="entry name" value="FBXL15_LRR"/>
</dbReference>
<dbReference type="InterPro" id="IPR001810">
    <property type="entry name" value="F-box_dom"/>
</dbReference>